<dbReference type="AlphaFoldDB" id="A0A917YL22"/>
<evidence type="ECO:0008006" key="3">
    <source>
        <dbReference type="Google" id="ProtNLM"/>
    </source>
</evidence>
<dbReference type="RefSeq" id="WP_146284943.1">
    <property type="nucleotide sequence ID" value="NZ_BMLP01000001.1"/>
</dbReference>
<gene>
    <name evidence="1" type="ORF">GCM10010991_13420</name>
</gene>
<accession>A0A917YL22</accession>
<protein>
    <recommendedName>
        <fullName evidence="3">DUF2946 family protein</fullName>
    </recommendedName>
</protein>
<dbReference type="OrthoDB" id="7876907at2"/>
<name>A0A917YL22_9RHOB</name>
<sequence>MTARLLCLHCLARIASLMLVMPFVMLSLVAQGYMPVQGAGGGITMVICSVDGPVSMSIDPVTGEELGHKAPKDGRCSWAQMTSAVVIADMPMVSPPVMLSRAVVPASPDNLWRPAFDPRGLFARGPPATV</sequence>
<evidence type="ECO:0000313" key="1">
    <source>
        <dbReference type="EMBL" id="GGO29466.1"/>
    </source>
</evidence>
<reference evidence="1 2" key="1">
    <citation type="journal article" date="2014" name="Int. J. Syst. Evol. Microbiol.">
        <title>Complete genome sequence of Corynebacterium casei LMG S-19264T (=DSM 44701T), isolated from a smear-ripened cheese.</title>
        <authorList>
            <consortium name="US DOE Joint Genome Institute (JGI-PGF)"/>
            <person name="Walter F."/>
            <person name="Albersmeier A."/>
            <person name="Kalinowski J."/>
            <person name="Ruckert C."/>
        </authorList>
    </citation>
    <scope>NUCLEOTIDE SEQUENCE [LARGE SCALE GENOMIC DNA]</scope>
    <source>
        <strain evidence="1 2">CGMCC 1.7029</strain>
    </source>
</reference>
<dbReference type="EMBL" id="BMLP01000001">
    <property type="protein sequence ID" value="GGO29466.1"/>
    <property type="molecule type" value="Genomic_DNA"/>
</dbReference>
<organism evidence="1 2">
    <name type="scientific">Gemmobacter aquaticus</name>
    <dbReference type="NCBI Taxonomy" id="490185"/>
    <lineage>
        <taxon>Bacteria</taxon>
        <taxon>Pseudomonadati</taxon>
        <taxon>Pseudomonadota</taxon>
        <taxon>Alphaproteobacteria</taxon>
        <taxon>Rhodobacterales</taxon>
        <taxon>Paracoccaceae</taxon>
        <taxon>Gemmobacter</taxon>
    </lineage>
</organism>
<comment type="caution">
    <text evidence="1">The sequence shown here is derived from an EMBL/GenBank/DDBJ whole genome shotgun (WGS) entry which is preliminary data.</text>
</comment>
<keyword evidence="2" id="KW-1185">Reference proteome</keyword>
<evidence type="ECO:0000313" key="2">
    <source>
        <dbReference type="Proteomes" id="UP000598196"/>
    </source>
</evidence>
<dbReference type="Proteomes" id="UP000598196">
    <property type="component" value="Unassembled WGS sequence"/>
</dbReference>
<proteinExistence type="predicted"/>